<gene>
    <name evidence="2" type="ORF">Mterra_02238</name>
</gene>
<reference evidence="2 3" key="1">
    <citation type="submission" date="2018-08" db="EMBL/GenBank/DDBJ databases">
        <title>Meiothermus terrae DSM 26712 genome sequencing project.</title>
        <authorList>
            <person name="Da Costa M.S."/>
            <person name="Albuquerque L."/>
            <person name="Raposo P."/>
            <person name="Froufe H.J.C."/>
            <person name="Barroso C.S."/>
            <person name="Egas C."/>
        </authorList>
    </citation>
    <scope>NUCLEOTIDE SEQUENCE [LARGE SCALE GENOMIC DNA]</scope>
    <source>
        <strain evidence="2 3">DSM 26712</strain>
    </source>
</reference>
<keyword evidence="3" id="KW-1185">Reference proteome</keyword>
<protein>
    <recommendedName>
        <fullName evidence="4">Lipoprotein</fullName>
    </recommendedName>
</protein>
<evidence type="ECO:0000313" key="2">
    <source>
        <dbReference type="EMBL" id="RIH83581.1"/>
    </source>
</evidence>
<accession>A0A399EN55</accession>
<dbReference type="PROSITE" id="PS51257">
    <property type="entry name" value="PROKAR_LIPOPROTEIN"/>
    <property type="match status" value="1"/>
</dbReference>
<dbReference type="OrthoDB" id="27176at2"/>
<feature type="chain" id="PRO_5017352211" description="Lipoprotein" evidence="1">
    <location>
        <begin position="20"/>
        <end position="140"/>
    </location>
</feature>
<sequence length="140" mass="14143">MNTKLAFAGIAVAAMAVLAGCTGGVGGGGISGKVSRAGGGSAGGATVVACLVDDDCDTYSEAKAGSDGSYTVGKLGDGKGYVVLGLLDTNKDGEADYLGWYESVEEDPTVVKAPKSGVNFQLYELGQAKQQLKVLPKFLR</sequence>
<proteinExistence type="predicted"/>
<dbReference type="Proteomes" id="UP000265715">
    <property type="component" value="Unassembled WGS sequence"/>
</dbReference>
<organism evidence="2 3">
    <name type="scientific">Calidithermus terrae</name>
    <dbReference type="NCBI Taxonomy" id="1408545"/>
    <lineage>
        <taxon>Bacteria</taxon>
        <taxon>Thermotogati</taxon>
        <taxon>Deinococcota</taxon>
        <taxon>Deinococci</taxon>
        <taxon>Thermales</taxon>
        <taxon>Thermaceae</taxon>
        <taxon>Calidithermus</taxon>
    </lineage>
</organism>
<dbReference type="RefSeq" id="WP_147372715.1">
    <property type="nucleotide sequence ID" value="NZ_QXDL01000089.1"/>
</dbReference>
<keyword evidence="1" id="KW-0732">Signal</keyword>
<evidence type="ECO:0000313" key="3">
    <source>
        <dbReference type="Proteomes" id="UP000265715"/>
    </source>
</evidence>
<evidence type="ECO:0008006" key="4">
    <source>
        <dbReference type="Google" id="ProtNLM"/>
    </source>
</evidence>
<feature type="signal peptide" evidence="1">
    <location>
        <begin position="1"/>
        <end position="19"/>
    </location>
</feature>
<name>A0A399EN55_9DEIN</name>
<evidence type="ECO:0000256" key="1">
    <source>
        <dbReference type="SAM" id="SignalP"/>
    </source>
</evidence>
<dbReference type="AlphaFoldDB" id="A0A399EN55"/>
<comment type="caution">
    <text evidence="2">The sequence shown here is derived from an EMBL/GenBank/DDBJ whole genome shotgun (WGS) entry which is preliminary data.</text>
</comment>
<dbReference type="EMBL" id="QXDL01000089">
    <property type="protein sequence ID" value="RIH83581.1"/>
    <property type="molecule type" value="Genomic_DNA"/>
</dbReference>